<comment type="subcellular location">
    <subcellularLocation>
        <location evidence="2">Endoplasmic reticulum membrane</location>
        <topology evidence="2">Multi-pass membrane protein</topology>
    </subcellularLocation>
    <subcellularLocation>
        <location evidence="1">Nucleus</location>
    </subcellularLocation>
</comment>
<organism evidence="14 15">
    <name type="scientific">Danaus plexippus plexippus</name>
    <dbReference type="NCBI Taxonomy" id="278856"/>
    <lineage>
        <taxon>Eukaryota</taxon>
        <taxon>Metazoa</taxon>
        <taxon>Ecdysozoa</taxon>
        <taxon>Arthropoda</taxon>
        <taxon>Hexapoda</taxon>
        <taxon>Insecta</taxon>
        <taxon>Pterygota</taxon>
        <taxon>Neoptera</taxon>
        <taxon>Endopterygota</taxon>
        <taxon>Lepidoptera</taxon>
        <taxon>Glossata</taxon>
        <taxon>Ditrysia</taxon>
        <taxon>Papilionoidea</taxon>
        <taxon>Nymphalidae</taxon>
        <taxon>Danainae</taxon>
        <taxon>Danaini</taxon>
        <taxon>Danaina</taxon>
        <taxon>Danaus</taxon>
        <taxon>Danaus</taxon>
    </lineage>
</organism>
<feature type="domain" description="BHLH" evidence="13">
    <location>
        <begin position="287"/>
        <end position="337"/>
    </location>
</feature>
<evidence type="ECO:0000256" key="3">
    <source>
        <dbReference type="ARBA" id="ARBA00022692"/>
    </source>
</evidence>
<keyword evidence="8 12" id="KW-0472">Membrane</keyword>
<keyword evidence="15" id="KW-1185">Reference proteome</keyword>
<dbReference type="Proteomes" id="UP000007151">
    <property type="component" value="Unassembled WGS sequence"/>
</dbReference>
<evidence type="ECO:0000256" key="4">
    <source>
        <dbReference type="ARBA" id="ARBA00022824"/>
    </source>
</evidence>
<keyword evidence="7" id="KW-0238">DNA-binding</keyword>
<evidence type="ECO:0000313" key="15">
    <source>
        <dbReference type="Proteomes" id="UP000007151"/>
    </source>
</evidence>
<feature type="region of interest" description="Disordered" evidence="11">
    <location>
        <begin position="60"/>
        <end position="97"/>
    </location>
</feature>
<reference evidence="14 15" key="1">
    <citation type="journal article" date="2011" name="Cell">
        <title>The monarch butterfly genome yields insights into long-distance migration.</title>
        <authorList>
            <person name="Zhan S."/>
            <person name="Merlin C."/>
            <person name="Boore J.L."/>
            <person name="Reppert S.M."/>
        </authorList>
    </citation>
    <scope>NUCLEOTIDE SEQUENCE [LARGE SCALE GENOMIC DNA]</scope>
    <source>
        <strain evidence="14">F-2</strain>
    </source>
</reference>
<proteinExistence type="predicted"/>
<dbReference type="InterPro" id="IPR036638">
    <property type="entry name" value="HLH_DNA-bd_sf"/>
</dbReference>
<evidence type="ECO:0000256" key="7">
    <source>
        <dbReference type="ARBA" id="ARBA00023125"/>
    </source>
</evidence>
<keyword evidence="5 12" id="KW-1133">Transmembrane helix</keyword>
<dbReference type="AlphaFoldDB" id="A0A212ELX8"/>
<evidence type="ECO:0000256" key="9">
    <source>
        <dbReference type="ARBA" id="ARBA00023163"/>
    </source>
</evidence>
<dbReference type="PANTHER" id="PTHR46062:SF1">
    <property type="entry name" value="LP12374P"/>
    <property type="match status" value="1"/>
</dbReference>
<dbReference type="Gene3D" id="4.10.280.10">
    <property type="entry name" value="Helix-loop-helix DNA-binding domain"/>
    <property type="match status" value="1"/>
</dbReference>
<dbReference type="GO" id="GO:0046983">
    <property type="term" value="F:protein dimerization activity"/>
    <property type="evidence" value="ECO:0007669"/>
    <property type="project" value="InterPro"/>
</dbReference>
<evidence type="ECO:0000256" key="2">
    <source>
        <dbReference type="ARBA" id="ARBA00004477"/>
    </source>
</evidence>
<dbReference type="SMART" id="SM00353">
    <property type="entry name" value="HLH"/>
    <property type="match status" value="1"/>
</dbReference>
<gene>
    <name evidence="14" type="ORF">KGM_215981</name>
</gene>
<dbReference type="GO" id="GO:0000981">
    <property type="term" value="F:DNA-binding transcription factor activity, RNA polymerase II-specific"/>
    <property type="evidence" value="ECO:0007669"/>
    <property type="project" value="TreeGrafter"/>
</dbReference>
<keyword evidence="4" id="KW-0256">Endoplasmic reticulum</keyword>
<dbReference type="EMBL" id="AGBW02013971">
    <property type="protein sequence ID" value="OWR42483.1"/>
    <property type="molecule type" value="Genomic_DNA"/>
</dbReference>
<dbReference type="InterPro" id="IPR011598">
    <property type="entry name" value="bHLH_dom"/>
</dbReference>
<evidence type="ECO:0000259" key="13">
    <source>
        <dbReference type="PROSITE" id="PS50888"/>
    </source>
</evidence>
<evidence type="ECO:0000256" key="6">
    <source>
        <dbReference type="ARBA" id="ARBA00023015"/>
    </source>
</evidence>
<dbReference type="STRING" id="278856.A0A212ELX8"/>
<dbReference type="InParanoid" id="A0A212ELX8"/>
<evidence type="ECO:0000256" key="12">
    <source>
        <dbReference type="SAM" id="Phobius"/>
    </source>
</evidence>
<keyword evidence="9" id="KW-0804">Transcription</keyword>
<evidence type="ECO:0000256" key="5">
    <source>
        <dbReference type="ARBA" id="ARBA00022989"/>
    </source>
</evidence>
<dbReference type="FunCoup" id="A0A212ELX8">
    <property type="interactions" value="799"/>
</dbReference>
<dbReference type="eggNOG" id="KOG2588">
    <property type="taxonomic scope" value="Eukaryota"/>
</dbReference>
<comment type="caution">
    <text evidence="14">The sequence shown here is derived from an EMBL/GenBank/DDBJ whole genome shotgun (WGS) entry which is preliminary data.</text>
</comment>
<sequence>MDPMEPLINNDVFNVNEIAEIEDFLNGCDGDFMKKLEEELVFADNDTGLLSVDTKFSTNVSSPQDSPYYTAPGNPLVSQHPQKRKLPPFTQQPKTSPVLGVYGREESYNLEVKAESHQLPEVLLQKAQNQTVQTPMFVQQVIPKPQYVALGSLQKLPDGVASLVQLDSPINQNTKAQPAAKPLLLPNNAKGVTPVILKSSDSNFSPVILQSNILNPETQTLMYTSAPVQGTTQSIITNSGAESQPVHTFFASNNGPTLVTGIPLVLDGDKISFNQSSNGSPPKVKEVKRSAHNAIERRYRTSINDRIVELKNMLVGEEAKLNKSAILRKTIDYIKYLQNQNTRLKQENIALKLVCQKSGVKDVVFDGAYTPPHSDISSPYHSPHGMDSTPSSPESKVEEKYSKIVIGMGDHSRLALCAFMIGLIAFNPFSAFFGSFMSESSYDYNARLDQRRILSEDSFGAGNVSWGAWLFNMFLIYLVNTIILGGCLIKLLVYGDSVPKSQSKEAGLFYKHKQQANNHLKKNDLENARSELNRALSVCGRSVQAGGWGRYSALTAAVMRQILQRLPLGGFLARRAGDLWGDSPARRATQHWAKEVSMVSHKLAQLEILSNQTSGSKCVLLALQAVNLAEVTSDKQLLAETYVTAALVFKDYMPNFGKWLCGYYLRLCTYWCWETIPEGNPRVRWATSSRGQDFLRTRRWVYEQKPAYQLFSRLPTLTDPLAYAMRAYHLELLQTSLQMLLCADERSSTRDVLDLWWASVVGAAAACLLADAPAIADLADKLAVLPDELATSEDPLPGSLDMAYKSRRGLLALAHCSDEDKHSKTTHTLLKTIPEGNPRVRWATSSRGQDFLRTRRWVYEQKPAYQLFSRLPTLTDPLAYAMRAYHLELLQTSLQMLLCADERSSTRDVLDLVKLIIDDVSTDAPHHSGCWDPVLEWWASVVGAAAACLLADAPAIADLADKLAVLPDELATSEDPLPGSLDMAYKSRRGLLALAHCSDEDKHSKTTHTLLKVCDVAGARLADSLAYYCCRKPTQLMMLMQVLCCDWVLEVRAGVWEARGAGGGGSPVHNQLAGFQRDLHSLRRLSQNLPWVTSAHKDVRRHCRMMAGAAPRRTQQLLDGSLRPRSNRTSLICGKERALEGGGGEGERAVALYMACKHLPAAVLATPGERAGMLAQAAATLQKIGHRSRLPHCYHLMKTFGTLPAP</sequence>
<dbReference type="GO" id="GO:0005634">
    <property type="term" value="C:nucleus"/>
    <property type="evidence" value="ECO:0007669"/>
    <property type="project" value="UniProtKB-SubCell"/>
</dbReference>
<dbReference type="KEGG" id="dpl:KGM_215981"/>
<dbReference type="CDD" id="cd11394">
    <property type="entry name" value="bHLHzip_SREBP"/>
    <property type="match status" value="1"/>
</dbReference>
<dbReference type="Pfam" id="PF00010">
    <property type="entry name" value="HLH"/>
    <property type="match status" value="1"/>
</dbReference>
<feature type="transmembrane region" description="Helical" evidence="12">
    <location>
        <begin position="414"/>
        <end position="437"/>
    </location>
</feature>
<feature type="region of interest" description="Disordered" evidence="11">
    <location>
        <begin position="375"/>
        <end position="395"/>
    </location>
</feature>
<dbReference type="GO" id="GO:0000978">
    <property type="term" value="F:RNA polymerase II cis-regulatory region sequence-specific DNA binding"/>
    <property type="evidence" value="ECO:0007669"/>
    <property type="project" value="TreeGrafter"/>
</dbReference>
<dbReference type="GO" id="GO:0005789">
    <property type="term" value="C:endoplasmic reticulum membrane"/>
    <property type="evidence" value="ECO:0007669"/>
    <property type="project" value="UniProtKB-SubCell"/>
</dbReference>
<evidence type="ECO:0000313" key="14">
    <source>
        <dbReference type="EMBL" id="OWR42483.1"/>
    </source>
</evidence>
<dbReference type="PANTHER" id="PTHR46062">
    <property type="entry name" value="STEROL REGULATORY ELEMENT-BINDING PROTEIN"/>
    <property type="match status" value="1"/>
</dbReference>
<name>A0A212ELX8_DANPL</name>
<protein>
    <submittedName>
        <fullName evidence="14">Sterol regulatory element-binding protein 1</fullName>
    </submittedName>
</protein>
<keyword evidence="6" id="KW-0805">Transcription regulation</keyword>
<keyword evidence="3 12" id="KW-0812">Transmembrane</keyword>
<evidence type="ECO:0000256" key="8">
    <source>
        <dbReference type="ARBA" id="ARBA00023136"/>
    </source>
</evidence>
<dbReference type="PROSITE" id="PS50888">
    <property type="entry name" value="BHLH"/>
    <property type="match status" value="1"/>
</dbReference>
<keyword evidence="10" id="KW-0539">Nucleus</keyword>
<accession>A0A212ELX8</accession>
<dbReference type="FunFam" id="4.10.280.10:FF:000098">
    <property type="entry name" value="Sterol regulatory element-binding protein"/>
    <property type="match status" value="1"/>
</dbReference>
<dbReference type="SUPFAM" id="SSF47459">
    <property type="entry name" value="HLH, helix-loop-helix DNA-binding domain"/>
    <property type="match status" value="1"/>
</dbReference>
<evidence type="ECO:0000256" key="10">
    <source>
        <dbReference type="ARBA" id="ARBA00023242"/>
    </source>
</evidence>
<evidence type="ECO:0000256" key="11">
    <source>
        <dbReference type="SAM" id="MobiDB-lite"/>
    </source>
</evidence>
<evidence type="ECO:0000256" key="1">
    <source>
        <dbReference type="ARBA" id="ARBA00004123"/>
    </source>
</evidence>